<protein>
    <recommendedName>
        <fullName evidence="4">DUF3592 domain-containing protein</fullName>
    </recommendedName>
</protein>
<dbReference type="Proteomes" id="UP001252875">
    <property type="component" value="Unassembled WGS sequence"/>
</dbReference>
<accession>A0ABU3EYG1</accession>
<sequence length="171" mass="19762">MGKELAEIIALLPELVYCVLVVIGYVALLKGLSKRQKQLAAKHKQENQEFAKRAKKVVAKHIGKETKTVNILRDNDRGSDRYTDTYDEYLDVYEYSINNKPYEVKYAGTAIDYIEERELYYEEGFPEKVYASIDMYQPHFSSKISYFKLKILFTILYLVLAGVIGQALNIL</sequence>
<feature type="transmembrane region" description="Helical" evidence="1">
    <location>
        <begin position="6"/>
        <end position="28"/>
    </location>
</feature>
<name>A0ABU3EYG1_9ENTE</name>
<reference evidence="2 3" key="1">
    <citation type="submission" date="2023-03" db="EMBL/GenBank/DDBJ databases">
        <authorList>
            <person name="Shen W."/>
            <person name="Cai J."/>
        </authorList>
    </citation>
    <scope>NUCLEOTIDE SEQUENCE [LARGE SCALE GENOMIC DNA]</scope>
    <source>
        <strain evidence="2 3">D6-4</strain>
    </source>
</reference>
<feature type="transmembrane region" description="Helical" evidence="1">
    <location>
        <begin position="149"/>
        <end position="168"/>
    </location>
</feature>
<evidence type="ECO:0000313" key="2">
    <source>
        <dbReference type="EMBL" id="MDT2599908.1"/>
    </source>
</evidence>
<evidence type="ECO:0000256" key="1">
    <source>
        <dbReference type="SAM" id="Phobius"/>
    </source>
</evidence>
<keyword evidence="1" id="KW-0812">Transmembrane</keyword>
<evidence type="ECO:0000313" key="3">
    <source>
        <dbReference type="Proteomes" id="UP001252875"/>
    </source>
</evidence>
<evidence type="ECO:0008006" key="4">
    <source>
        <dbReference type="Google" id="ProtNLM"/>
    </source>
</evidence>
<dbReference type="EMBL" id="JARPYI010000004">
    <property type="protein sequence ID" value="MDT2599908.1"/>
    <property type="molecule type" value="Genomic_DNA"/>
</dbReference>
<organism evidence="2 3">
    <name type="scientific">Enterococcus hulanensis</name>
    <dbReference type="NCBI Taxonomy" id="2559929"/>
    <lineage>
        <taxon>Bacteria</taxon>
        <taxon>Bacillati</taxon>
        <taxon>Bacillota</taxon>
        <taxon>Bacilli</taxon>
        <taxon>Lactobacillales</taxon>
        <taxon>Enterococcaceae</taxon>
        <taxon>Enterococcus</taxon>
    </lineage>
</organism>
<proteinExistence type="predicted"/>
<keyword evidence="3" id="KW-1185">Reference proteome</keyword>
<keyword evidence="1" id="KW-0472">Membrane</keyword>
<keyword evidence="1" id="KW-1133">Transmembrane helix</keyword>
<comment type="caution">
    <text evidence="2">The sequence shown here is derived from an EMBL/GenBank/DDBJ whole genome shotgun (WGS) entry which is preliminary data.</text>
</comment>
<dbReference type="RefSeq" id="WP_311822833.1">
    <property type="nucleotide sequence ID" value="NZ_JARPYF010000007.1"/>
</dbReference>
<gene>
    <name evidence="2" type="ORF">P7D85_08985</name>
</gene>